<evidence type="ECO:0000313" key="2">
    <source>
        <dbReference type="EMBL" id="KEP26677.1"/>
    </source>
</evidence>
<sequence length="100" mass="11399">MLVLIVFIICSAMFYLYYKAKNVRTNRPVEKKFWSAKSSMALGCFVLLFGVNQLFLNRSSLAFVIGFIFVAVGIGSTWAGYKAYKHYLPLFLKEGEKDHA</sequence>
<keyword evidence="3" id="KW-1185">Reference proteome</keyword>
<dbReference type="Proteomes" id="UP000028091">
    <property type="component" value="Unassembled WGS sequence"/>
</dbReference>
<reference evidence="2 3" key="1">
    <citation type="submission" date="2012-09" db="EMBL/GenBank/DDBJ databases">
        <title>Genome Sequence of Bacillus sp. DW5-4.</title>
        <authorList>
            <person name="Lai Q."/>
            <person name="Liu Y."/>
            <person name="Shao Z."/>
        </authorList>
    </citation>
    <scope>NUCLEOTIDE SEQUENCE [LARGE SCALE GENOMIC DNA]</scope>
    <source>
        <strain evidence="2 3">DW5-4</strain>
    </source>
</reference>
<organism evidence="2 3">
    <name type="scientific">Bacillus zhangzhouensis</name>
    <dbReference type="NCBI Taxonomy" id="1178540"/>
    <lineage>
        <taxon>Bacteria</taxon>
        <taxon>Bacillati</taxon>
        <taxon>Bacillota</taxon>
        <taxon>Bacilli</taxon>
        <taxon>Bacillales</taxon>
        <taxon>Bacillaceae</taxon>
        <taxon>Bacillus</taxon>
    </lineage>
</organism>
<accession>A0A081LBQ1</accession>
<keyword evidence="1" id="KW-0472">Membrane</keyword>
<dbReference type="AlphaFoldDB" id="A0A081LBQ1"/>
<keyword evidence="1" id="KW-1133">Transmembrane helix</keyword>
<feature type="transmembrane region" description="Helical" evidence="1">
    <location>
        <begin position="38"/>
        <end position="56"/>
    </location>
</feature>
<dbReference type="EMBL" id="JOTP01000008">
    <property type="protein sequence ID" value="KEP26677.1"/>
    <property type="molecule type" value="Genomic_DNA"/>
</dbReference>
<dbReference type="RefSeq" id="WP_003216665.1">
    <property type="nucleotide sequence ID" value="NZ_JAVIKA010000008.1"/>
</dbReference>
<dbReference type="Pfam" id="PF14007">
    <property type="entry name" value="YtpI"/>
    <property type="match status" value="1"/>
</dbReference>
<gene>
    <name evidence="2" type="ORF">BA70_19040</name>
</gene>
<proteinExistence type="predicted"/>
<name>A0A081LBQ1_9BACI</name>
<dbReference type="eggNOG" id="ENOG5032X3Q">
    <property type="taxonomic scope" value="Bacteria"/>
</dbReference>
<dbReference type="GeneID" id="61769477"/>
<dbReference type="OrthoDB" id="2453019at2"/>
<comment type="caution">
    <text evidence="2">The sequence shown here is derived from an EMBL/GenBank/DDBJ whole genome shotgun (WGS) entry which is preliminary data.</text>
</comment>
<keyword evidence="1" id="KW-0812">Transmembrane</keyword>
<feature type="transmembrane region" description="Helical" evidence="1">
    <location>
        <begin position="61"/>
        <end position="81"/>
    </location>
</feature>
<evidence type="ECO:0000313" key="3">
    <source>
        <dbReference type="Proteomes" id="UP000028091"/>
    </source>
</evidence>
<dbReference type="InterPro" id="IPR025618">
    <property type="entry name" value="YtpI"/>
</dbReference>
<protein>
    <submittedName>
        <fullName evidence="2">Membrane protein</fullName>
    </submittedName>
</protein>
<evidence type="ECO:0000256" key="1">
    <source>
        <dbReference type="SAM" id="Phobius"/>
    </source>
</evidence>